<dbReference type="SUPFAM" id="SSF90229">
    <property type="entry name" value="CCCH zinc finger"/>
    <property type="match status" value="2"/>
</dbReference>
<keyword evidence="8" id="KW-1185">Reference proteome</keyword>
<dbReference type="InterPro" id="IPR036855">
    <property type="entry name" value="Znf_CCCH_sf"/>
</dbReference>
<feature type="domain" description="C3H1-type" evidence="7">
    <location>
        <begin position="537"/>
        <end position="565"/>
    </location>
</feature>
<feature type="compositionally biased region" description="Pro residues" evidence="6">
    <location>
        <begin position="200"/>
        <end position="210"/>
    </location>
</feature>
<keyword evidence="4 5" id="KW-0862">Zinc</keyword>
<evidence type="ECO:0000256" key="3">
    <source>
        <dbReference type="ARBA" id="ARBA00022771"/>
    </source>
</evidence>
<dbReference type="Pfam" id="PF00642">
    <property type="entry name" value="zf-CCCH"/>
    <property type="match status" value="2"/>
</dbReference>
<protein>
    <submittedName>
        <fullName evidence="9">C3H1-type domain-containing protein</fullName>
    </submittedName>
</protein>
<keyword evidence="2" id="KW-0677">Repeat</keyword>
<feature type="domain" description="C3H1-type" evidence="7">
    <location>
        <begin position="499"/>
        <end position="527"/>
    </location>
</feature>
<evidence type="ECO:0000256" key="4">
    <source>
        <dbReference type="ARBA" id="ARBA00022833"/>
    </source>
</evidence>
<dbReference type="PANTHER" id="PTHR12547">
    <property type="entry name" value="CCCH ZINC FINGER/TIS11-RELATED"/>
    <property type="match status" value="1"/>
</dbReference>
<dbReference type="GO" id="GO:0008270">
    <property type="term" value="F:zinc ion binding"/>
    <property type="evidence" value="ECO:0007669"/>
    <property type="project" value="UniProtKB-KW"/>
</dbReference>
<evidence type="ECO:0000313" key="8">
    <source>
        <dbReference type="Proteomes" id="UP000095280"/>
    </source>
</evidence>
<feature type="region of interest" description="Disordered" evidence="6">
    <location>
        <begin position="721"/>
        <end position="742"/>
    </location>
</feature>
<dbReference type="Proteomes" id="UP000095280">
    <property type="component" value="Unplaced"/>
</dbReference>
<feature type="compositionally biased region" description="Basic and acidic residues" evidence="6">
    <location>
        <begin position="418"/>
        <end position="428"/>
    </location>
</feature>
<dbReference type="GO" id="GO:0003729">
    <property type="term" value="F:mRNA binding"/>
    <property type="evidence" value="ECO:0007669"/>
    <property type="project" value="InterPro"/>
</dbReference>
<feature type="zinc finger region" description="C3H1-type" evidence="5">
    <location>
        <begin position="499"/>
        <end position="527"/>
    </location>
</feature>
<evidence type="ECO:0000256" key="2">
    <source>
        <dbReference type="ARBA" id="ARBA00022737"/>
    </source>
</evidence>
<accession>A0A1I8I9W3</accession>
<evidence type="ECO:0000259" key="7">
    <source>
        <dbReference type="PROSITE" id="PS50103"/>
    </source>
</evidence>
<feature type="zinc finger region" description="C3H1-type" evidence="5">
    <location>
        <begin position="537"/>
        <end position="565"/>
    </location>
</feature>
<keyword evidence="3 5" id="KW-0863">Zinc-finger</keyword>
<keyword evidence="1 5" id="KW-0479">Metal-binding</keyword>
<feature type="compositionally biased region" description="Low complexity" evidence="6">
    <location>
        <begin position="211"/>
        <end position="222"/>
    </location>
</feature>
<dbReference type="Gene3D" id="4.10.1000.10">
    <property type="entry name" value="Zinc finger, CCCH-type"/>
    <property type="match status" value="2"/>
</dbReference>
<evidence type="ECO:0000256" key="5">
    <source>
        <dbReference type="PROSITE-ProRule" id="PRU00723"/>
    </source>
</evidence>
<proteinExistence type="predicted"/>
<evidence type="ECO:0000256" key="1">
    <source>
        <dbReference type="ARBA" id="ARBA00022723"/>
    </source>
</evidence>
<name>A0A1I8I9W3_9PLAT</name>
<evidence type="ECO:0000313" key="9">
    <source>
        <dbReference type="WBParaSite" id="maker-uti_cns_0010813-snap-gene-0.2-mRNA-1"/>
    </source>
</evidence>
<dbReference type="InterPro" id="IPR000571">
    <property type="entry name" value="Znf_CCCH"/>
</dbReference>
<sequence>MRRPIRMHVDIVRADVQLLLHGAGSARLRRALSLLPGGGDDAAKIEDCQGLTSGLTVTVIRYSQILLRPGHLFHDSRHLVPLVEALQQLVQVQKQADNLQHLVQIDRQFREPGLCVFAADQAGDVDSRQGDELSLVGTGEALTSSMIVTSNSAFGMVQLASPGSRPAAAAAAAAPLIYCAGSAALPVAGVATVRRLPLTSMPPPPPPPPAITQQQQQQQQQQQPPPKSHHPRSLLQQHQSHAPEGTVLVHSATDSAYASHYASRYGSALPSGSASRSCSPAVLPPLTRATPRAPLRRCTAVPHHLQLVRGQDSLLQRYPMSLPEWLPQALLLQHPQFSHDGPRELLLHPTAQQQRNSPYAVVLPRGQTRLLDETAAAHLCRRSLQEELDSAVRWLGALDWSSAAAFEAASDEAAVMEDEFRSSYDREPPPVTADSSSSGVKQREEAESRIVLADTLLSMVEAAWSDSEDGDELRIGSRTVQAQQRCSKPKKEDAIYNVRYKTLPCLHWQKNRNCPAGDHCHFAHGPQELRQPHRHPKFKTQICQNYKRTGSCVFGSRCFFKHSDEASPAHLKDAGTIRSPPSVQQAVLAGGHEPLAAGGEFQGQHAGIVQVQLIFLRLVNPAAIRRDVNAGGAVSVALELAHQRLALQVPDGDVAVGAAAEAQFAAGALLASSALSLGVGEARSQMHRVEASPPTINVRPSCSSRTLRILCTSVALFAWLPPPPPPEDEDEDDEEMSHTFTQPLPPVYTWRHGFEMRTHLAGMTGHPRPGQGVRWERHRLHRARLADQEGKP</sequence>
<evidence type="ECO:0000256" key="6">
    <source>
        <dbReference type="SAM" id="MobiDB-lite"/>
    </source>
</evidence>
<feature type="compositionally biased region" description="Acidic residues" evidence="6">
    <location>
        <begin position="726"/>
        <end position="735"/>
    </location>
</feature>
<dbReference type="AlphaFoldDB" id="A0A1I8I9W3"/>
<dbReference type="PROSITE" id="PS50103">
    <property type="entry name" value="ZF_C3H1"/>
    <property type="match status" value="2"/>
</dbReference>
<dbReference type="SMART" id="SM00356">
    <property type="entry name" value="ZnF_C3H1"/>
    <property type="match status" value="2"/>
</dbReference>
<feature type="region of interest" description="Disordered" evidence="6">
    <location>
        <begin position="417"/>
        <end position="445"/>
    </location>
</feature>
<dbReference type="InterPro" id="IPR045877">
    <property type="entry name" value="ZFP36-like"/>
</dbReference>
<dbReference type="WBParaSite" id="maker-uti_cns_0010813-snap-gene-0.2-mRNA-1">
    <property type="protein sequence ID" value="maker-uti_cns_0010813-snap-gene-0.2-mRNA-1"/>
    <property type="gene ID" value="maker-uti_cns_0010813-snap-gene-0.2"/>
</dbReference>
<organism evidence="8 9">
    <name type="scientific">Macrostomum lignano</name>
    <dbReference type="NCBI Taxonomy" id="282301"/>
    <lineage>
        <taxon>Eukaryota</taxon>
        <taxon>Metazoa</taxon>
        <taxon>Spiralia</taxon>
        <taxon>Lophotrochozoa</taxon>
        <taxon>Platyhelminthes</taxon>
        <taxon>Rhabditophora</taxon>
        <taxon>Macrostomorpha</taxon>
        <taxon>Macrostomida</taxon>
        <taxon>Macrostomidae</taxon>
        <taxon>Macrostomum</taxon>
    </lineage>
</organism>
<feature type="region of interest" description="Disordered" evidence="6">
    <location>
        <begin position="196"/>
        <end position="241"/>
    </location>
</feature>
<reference evidence="9" key="1">
    <citation type="submission" date="2016-11" db="UniProtKB">
        <authorList>
            <consortium name="WormBaseParasite"/>
        </authorList>
    </citation>
    <scope>IDENTIFICATION</scope>
</reference>